<evidence type="ECO:0000256" key="2">
    <source>
        <dbReference type="ARBA" id="ARBA00007634"/>
    </source>
</evidence>
<protein>
    <recommendedName>
        <fullName evidence="7 8">Small ribosomal subunit protein bS20</fullName>
    </recommendedName>
</protein>
<name>A0A1Y5RNH3_9PROT</name>
<dbReference type="InterPro" id="IPR036510">
    <property type="entry name" value="Ribosomal_bS20_sf"/>
</dbReference>
<dbReference type="InParanoid" id="A0A1Y5RNH3"/>
<keyword evidence="6 8" id="KW-0687">Ribonucleoprotein</keyword>
<dbReference type="HAMAP" id="MF_00500">
    <property type="entry name" value="Ribosomal_bS20"/>
    <property type="match status" value="1"/>
</dbReference>
<dbReference type="EMBL" id="FWFR01000001">
    <property type="protein sequence ID" value="SLN21667.1"/>
    <property type="molecule type" value="Genomic_DNA"/>
</dbReference>
<keyword evidence="11" id="KW-1185">Reference proteome</keyword>
<dbReference type="InterPro" id="IPR002583">
    <property type="entry name" value="Ribosomal_bS20"/>
</dbReference>
<evidence type="ECO:0000256" key="3">
    <source>
        <dbReference type="ARBA" id="ARBA00022730"/>
    </source>
</evidence>
<evidence type="ECO:0000256" key="4">
    <source>
        <dbReference type="ARBA" id="ARBA00022884"/>
    </source>
</evidence>
<comment type="function">
    <text evidence="1 8">Binds directly to 16S ribosomal RNA.</text>
</comment>
<gene>
    <name evidence="8 10" type="primary">rpsT</name>
    <name evidence="10" type="ORF">OCH7691_00554</name>
</gene>
<evidence type="ECO:0000256" key="1">
    <source>
        <dbReference type="ARBA" id="ARBA00003134"/>
    </source>
</evidence>
<dbReference type="Pfam" id="PF01649">
    <property type="entry name" value="Ribosomal_S20p"/>
    <property type="match status" value="1"/>
</dbReference>
<evidence type="ECO:0000256" key="7">
    <source>
        <dbReference type="ARBA" id="ARBA00035136"/>
    </source>
</evidence>
<dbReference type="Proteomes" id="UP000193200">
    <property type="component" value="Unassembled WGS sequence"/>
</dbReference>
<accession>A0A1Y5RNH3</accession>
<feature type="region of interest" description="Disordered" evidence="9">
    <location>
        <begin position="1"/>
        <end position="24"/>
    </location>
</feature>
<comment type="similarity">
    <text evidence="2 8">Belongs to the bacterial ribosomal protein bS20 family.</text>
</comment>
<dbReference type="GO" id="GO:0006412">
    <property type="term" value="P:translation"/>
    <property type="evidence" value="ECO:0007669"/>
    <property type="project" value="UniProtKB-UniRule"/>
</dbReference>
<dbReference type="GO" id="GO:0015935">
    <property type="term" value="C:small ribosomal subunit"/>
    <property type="evidence" value="ECO:0007669"/>
    <property type="project" value="TreeGrafter"/>
</dbReference>
<keyword evidence="3 8" id="KW-0699">rRNA-binding</keyword>
<evidence type="ECO:0000313" key="10">
    <source>
        <dbReference type="EMBL" id="SLN21667.1"/>
    </source>
</evidence>
<dbReference type="NCBIfam" id="TIGR00029">
    <property type="entry name" value="S20"/>
    <property type="match status" value="1"/>
</dbReference>
<evidence type="ECO:0000313" key="11">
    <source>
        <dbReference type="Proteomes" id="UP000193200"/>
    </source>
</evidence>
<proteinExistence type="inferred from homology"/>
<dbReference type="RefSeq" id="WP_085881886.1">
    <property type="nucleotide sequence ID" value="NZ_FWFR01000001.1"/>
</dbReference>
<dbReference type="GO" id="GO:0003735">
    <property type="term" value="F:structural constituent of ribosome"/>
    <property type="evidence" value="ECO:0007669"/>
    <property type="project" value="InterPro"/>
</dbReference>
<dbReference type="GO" id="GO:0070181">
    <property type="term" value="F:small ribosomal subunit rRNA binding"/>
    <property type="evidence" value="ECO:0007669"/>
    <property type="project" value="TreeGrafter"/>
</dbReference>
<evidence type="ECO:0000256" key="9">
    <source>
        <dbReference type="SAM" id="MobiDB-lite"/>
    </source>
</evidence>
<sequence>MAHHKSALKRIRQTARRTEVNGARRSRIRTYVKKVEEAITTGDKDAASQALRVAQAELARGVSKGILRKNTASRKTSRLAARVKSLSA</sequence>
<dbReference type="PANTHER" id="PTHR33398:SF1">
    <property type="entry name" value="SMALL RIBOSOMAL SUBUNIT PROTEIN BS20C"/>
    <property type="match status" value="1"/>
</dbReference>
<feature type="compositionally biased region" description="Basic residues" evidence="9">
    <location>
        <begin position="1"/>
        <end position="15"/>
    </location>
</feature>
<keyword evidence="4 8" id="KW-0694">RNA-binding</keyword>
<dbReference type="SUPFAM" id="SSF46992">
    <property type="entry name" value="Ribosomal protein S20"/>
    <property type="match status" value="1"/>
</dbReference>
<keyword evidence="5 8" id="KW-0689">Ribosomal protein</keyword>
<dbReference type="FunFam" id="1.20.58.110:FF:000001">
    <property type="entry name" value="30S ribosomal protein S20"/>
    <property type="match status" value="1"/>
</dbReference>
<evidence type="ECO:0000256" key="5">
    <source>
        <dbReference type="ARBA" id="ARBA00022980"/>
    </source>
</evidence>
<dbReference type="FunCoup" id="A0A1Y5RNH3">
    <property type="interactions" value="538"/>
</dbReference>
<reference evidence="10 11" key="1">
    <citation type="submission" date="2017-03" db="EMBL/GenBank/DDBJ databases">
        <authorList>
            <person name="Afonso C.L."/>
            <person name="Miller P.J."/>
            <person name="Scott M.A."/>
            <person name="Spackman E."/>
            <person name="Goraichik I."/>
            <person name="Dimitrov K.M."/>
            <person name="Suarez D.L."/>
            <person name="Swayne D.E."/>
        </authorList>
    </citation>
    <scope>NUCLEOTIDE SEQUENCE [LARGE SCALE GENOMIC DNA]</scope>
    <source>
        <strain evidence="10 11">CECT 7691</strain>
    </source>
</reference>
<dbReference type="PANTHER" id="PTHR33398">
    <property type="entry name" value="30S RIBOSOMAL PROTEIN S20"/>
    <property type="match status" value="1"/>
</dbReference>
<evidence type="ECO:0000256" key="8">
    <source>
        <dbReference type="HAMAP-Rule" id="MF_00500"/>
    </source>
</evidence>
<dbReference type="Gene3D" id="1.20.58.110">
    <property type="entry name" value="Ribosomal protein S20"/>
    <property type="match status" value="1"/>
</dbReference>
<dbReference type="AlphaFoldDB" id="A0A1Y5RNH3"/>
<evidence type="ECO:0000256" key="6">
    <source>
        <dbReference type="ARBA" id="ARBA00023274"/>
    </source>
</evidence>
<organism evidence="10 11">
    <name type="scientific">Oceanibacterium hippocampi</name>
    <dbReference type="NCBI Taxonomy" id="745714"/>
    <lineage>
        <taxon>Bacteria</taxon>
        <taxon>Pseudomonadati</taxon>
        <taxon>Pseudomonadota</taxon>
        <taxon>Alphaproteobacteria</taxon>
        <taxon>Sneathiellales</taxon>
        <taxon>Sneathiellaceae</taxon>
        <taxon>Oceanibacterium</taxon>
    </lineage>
</organism>
<dbReference type="OrthoDB" id="9807974at2"/>